<sequence length="258" mass="28280">MLDREKTQPTDNLMVRSVEKAFKVMEAFDGANPELSLSQVASLVGLDKSAAQRFTHTLVQLGYLSKDPTTKRFQLGVRVLERAGVYISNDKIISKAMPVLLHLSKETEETVNMTFLDGHEIVFVVRFMSRYVLGTNVVVGTRLPAYCTAPGRAMLSMLPPAQLEQVLQASDLRPYTNETIYEYEPLKASIAAAKTNGYAVAWSEYYAGDLSIAAPLIDANGAPRAAINIGVSSARYSREQVVEKFGELIKAAAQSIAL</sequence>
<keyword evidence="3" id="KW-0804">Transcription</keyword>
<keyword evidence="1" id="KW-0805">Transcription regulation</keyword>
<dbReference type="InterPro" id="IPR005471">
    <property type="entry name" value="Tscrpt_reg_IclR_N"/>
</dbReference>
<dbReference type="Gene3D" id="1.10.10.10">
    <property type="entry name" value="Winged helix-like DNA-binding domain superfamily/Winged helix DNA-binding domain"/>
    <property type="match status" value="1"/>
</dbReference>
<name>A0ABT3QT01_9HYPH</name>
<feature type="domain" description="IclR-ED" evidence="5">
    <location>
        <begin position="78"/>
        <end position="258"/>
    </location>
</feature>
<dbReference type="InterPro" id="IPR050707">
    <property type="entry name" value="HTH_MetabolicPath_Reg"/>
</dbReference>
<dbReference type="InterPro" id="IPR036390">
    <property type="entry name" value="WH_DNA-bd_sf"/>
</dbReference>
<dbReference type="Pfam" id="PF01614">
    <property type="entry name" value="IclR_C"/>
    <property type="match status" value="1"/>
</dbReference>
<dbReference type="InterPro" id="IPR036388">
    <property type="entry name" value="WH-like_DNA-bd_sf"/>
</dbReference>
<accession>A0ABT3QT01</accession>
<dbReference type="SUPFAM" id="SSF46785">
    <property type="entry name" value="Winged helix' DNA-binding domain"/>
    <property type="match status" value="1"/>
</dbReference>
<dbReference type="EMBL" id="JAPHAV010000013">
    <property type="protein sequence ID" value="MCX2698699.1"/>
    <property type="molecule type" value="Genomic_DNA"/>
</dbReference>
<gene>
    <name evidence="6" type="ORF">OPR82_18400</name>
</gene>
<dbReference type="PANTHER" id="PTHR30136">
    <property type="entry name" value="HELIX-TURN-HELIX TRANSCRIPTIONAL REGULATOR, ICLR FAMILY"/>
    <property type="match status" value="1"/>
</dbReference>
<evidence type="ECO:0000256" key="3">
    <source>
        <dbReference type="ARBA" id="ARBA00023163"/>
    </source>
</evidence>
<evidence type="ECO:0000313" key="7">
    <source>
        <dbReference type="Proteomes" id="UP001301216"/>
    </source>
</evidence>
<evidence type="ECO:0000256" key="1">
    <source>
        <dbReference type="ARBA" id="ARBA00023015"/>
    </source>
</evidence>
<dbReference type="RefSeq" id="WP_265986365.1">
    <property type="nucleotide sequence ID" value="NZ_JAPHAV010000013.1"/>
</dbReference>
<comment type="caution">
    <text evidence="6">The sequence shown here is derived from an EMBL/GenBank/DDBJ whole genome shotgun (WGS) entry which is preliminary data.</text>
</comment>
<reference evidence="6 7" key="1">
    <citation type="submission" date="2022-11" db="EMBL/GenBank/DDBJ databases">
        <title>Brucella sp. YY2X, whole genome shotgun sequencing project.</title>
        <authorList>
            <person name="Yang Y."/>
        </authorList>
    </citation>
    <scope>NUCLEOTIDE SEQUENCE [LARGE SCALE GENOMIC DNA]</scope>
    <source>
        <strain evidence="6 7">YY2X</strain>
    </source>
</reference>
<dbReference type="Gene3D" id="3.30.450.40">
    <property type="match status" value="1"/>
</dbReference>
<feature type="domain" description="HTH iclR-type" evidence="4">
    <location>
        <begin position="15"/>
        <end position="77"/>
    </location>
</feature>
<dbReference type="InterPro" id="IPR029016">
    <property type="entry name" value="GAF-like_dom_sf"/>
</dbReference>
<evidence type="ECO:0000256" key="2">
    <source>
        <dbReference type="ARBA" id="ARBA00023125"/>
    </source>
</evidence>
<dbReference type="SMART" id="SM00346">
    <property type="entry name" value="HTH_ICLR"/>
    <property type="match status" value="1"/>
</dbReference>
<dbReference type="PROSITE" id="PS51078">
    <property type="entry name" value="ICLR_ED"/>
    <property type="match status" value="1"/>
</dbReference>
<dbReference type="Proteomes" id="UP001301216">
    <property type="component" value="Unassembled WGS sequence"/>
</dbReference>
<protein>
    <submittedName>
        <fullName evidence="6">Helix-turn-helix domain-containing protein</fullName>
    </submittedName>
</protein>
<evidence type="ECO:0000313" key="6">
    <source>
        <dbReference type="EMBL" id="MCX2698699.1"/>
    </source>
</evidence>
<dbReference type="SUPFAM" id="SSF55781">
    <property type="entry name" value="GAF domain-like"/>
    <property type="match status" value="1"/>
</dbReference>
<evidence type="ECO:0000259" key="5">
    <source>
        <dbReference type="PROSITE" id="PS51078"/>
    </source>
</evidence>
<keyword evidence="7" id="KW-1185">Reference proteome</keyword>
<dbReference type="PANTHER" id="PTHR30136:SF35">
    <property type="entry name" value="HTH-TYPE TRANSCRIPTIONAL REGULATOR RV1719"/>
    <property type="match status" value="1"/>
</dbReference>
<dbReference type="InterPro" id="IPR014757">
    <property type="entry name" value="Tscrpt_reg_IclR_C"/>
</dbReference>
<keyword evidence="2" id="KW-0238">DNA-binding</keyword>
<proteinExistence type="predicted"/>
<dbReference type="PROSITE" id="PS51077">
    <property type="entry name" value="HTH_ICLR"/>
    <property type="match status" value="1"/>
</dbReference>
<dbReference type="Pfam" id="PF09339">
    <property type="entry name" value="HTH_IclR"/>
    <property type="match status" value="1"/>
</dbReference>
<organism evidence="6 7">
    <name type="scientific">Ochrobactrum chromiisoli</name>
    <dbReference type="NCBI Taxonomy" id="2993941"/>
    <lineage>
        <taxon>Bacteria</taxon>
        <taxon>Pseudomonadati</taxon>
        <taxon>Pseudomonadota</taxon>
        <taxon>Alphaproteobacteria</taxon>
        <taxon>Hyphomicrobiales</taxon>
        <taxon>Brucellaceae</taxon>
        <taxon>Brucella/Ochrobactrum group</taxon>
        <taxon>Ochrobactrum</taxon>
    </lineage>
</organism>
<evidence type="ECO:0000259" key="4">
    <source>
        <dbReference type="PROSITE" id="PS51077"/>
    </source>
</evidence>